<dbReference type="CDD" id="cd00198">
    <property type="entry name" value="vWFA"/>
    <property type="match status" value="1"/>
</dbReference>
<dbReference type="SMART" id="SM00327">
    <property type="entry name" value="VWA"/>
    <property type="match status" value="1"/>
</dbReference>
<gene>
    <name evidence="2" type="ORF">Ani05nite_23030</name>
</gene>
<dbReference type="InterPro" id="IPR036465">
    <property type="entry name" value="vWFA_dom_sf"/>
</dbReference>
<accession>A0A919MGN1</accession>
<dbReference type="Gene3D" id="3.40.50.410">
    <property type="entry name" value="von Willebrand factor, type A domain"/>
    <property type="match status" value="1"/>
</dbReference>
<evidence type="ECO:0000259" key="1">
    <source>
        <dbReference type="SMART" id="SM00327"/>
    </source>
</evidence>
<dbReference type="RefSeq" id="WP_203767649.1">
    <property type="nucleotide sequence ID" value="NZ_BOMQ01000026.1"/>
</dbReference>
<dbReference type="AlphaFoldDB" id="A0A919MGN1"/>
<name>A0A919MGN1_9ACTN</name>
<sequence length="653" mass="72543">MAGNRFRYGAWRDGPDPLAPPYDVRAAVDEVGERVLGGDSLRDALRDLLRRGPRDGRGLDDLEARARRMRREALRRGNLDGAVTRAQQLLDQAVAAERDELRGREGDDARFQEAVLDNLPRSTAQAVRELADYDWASDEARATYQQILDGLRREVVEQRFAGMRDALQGRDPATDARVAEMVGDLNDLLGKHARGEDTDDAFQQFMDKHGEFFPEHPQSIDELVDSLARRAAAAERLMRSLSPQQREELAQLMDQALGDGPLRGQLAELTDNLRALRPELNWNRGERMRGNEDLGYGDATAALGELGELDDLLEQLGQEHPGATLDDVDVEAVERQLGRGAADDVRRLRELERELRRQGWVTRDEDGLTLSPKALRRLGRTALAQVFSDLSGKKRGQHDLRDAGAAGDLIGSSRRWQFGDEQPLDVVRTIGNAVRRRAGAGVGTLPVRLEPEDFEVAETERRASAVVALCVDLSYSMFADGRWGPMKQTALALSHLVATQFPQDSLQIIGFGRYAMSLSQGELAAIEPDMVQGTNLQHALKLAGRHLRRHPGAEPVVLVVTDGEPTAHLEDDGQASFTWPTRPETVQLTVREVDLLTRYGATLNVFMLGEDPGLRRFVDAVAQRSGGRVFSPDVSELGRYVVDDYVRSRRGKR</sequence>
<feature type="domain" description="VWFA" evidence="1">
    <location>
        <begin position="464"/>
        <end position="646"/>
    </location>
</feature>
<dbReference type="EMBL" id="BOMQ01000026">
    <property type="protein sequence ID" value="GIE48769.1"/>
    <property type="molecule type" value="Genomic_DNA"/>
</dbReference>
<dbReference type="InterPro" id="IPR002035">
    <property type="entry name" value="VWF_A"/>
</dbReference>
<evidence type="ECO:0000313" key="2">
    <source>
        <dbReference type="EMBL" id="GIE48769.1"/>
    </source>
</evidence>
<proteinExistence type="predicted"/>
<reference evidence="2" key="1">
    <citation type="submission" date="2021-01" db="EMBL/GenBank/DDBJ databases">
        <title>Whole genome shotgun sequence of Actinoplanes nipponensis NBRC 14063.</title>
        <authorList>
            <person name="Komaki H."/>
            <person name="Tamura T."/>
        </authorList>
    </citation>
    <scope>NUCLEOTIDE SEQUENCE</scope>
    <source>
        <strain evidence="2">NBRC 14063</strain>
    </source>
</reference>
<protein>
    <recommendedName>
        <fullName evidence="1">VWFA domain-containing protein</fullName>
    </recommendedName>
</protein>
<keyword evidence="3" id="KW-1185">Reference proteome</keyword>
<evidence type="ECO:0000313" key="3">
    <source>
        <dbReference type="Proteomes" id="UP000647172"/>
    </source>
</evidence>
<organism evidence="2 3">
    <name type="scientific">Actinoplanes nipponensis</name>
    <dbReference type="NCBI Taxonomy" id="135950"/>
    <lineage>
        <taxon>Bacteria</taxon>
        <taxon>Bacillati</taxon>
        <taxon>Actinomycetota</taxon>
        <taxon>Actinomycetes</taxon>
        <taxon>Micromonosporales</taxon>
        <taxon>Micromonosporaceae</taxon>
        <taxon>Actinoplanes</taxon>
    </lineage>
</organism>
<dbReference type="SUPFAM" id="SSF53300">
    <property type="entry name" value="vWA-like"/>
    <property type="match status" value="1"/>
</dbReference>
<comment type="caution">
    <text evidence="2">The sequence shown here is derived from an EMBL/GenBank/DDBJ whole genome shotgun (WGS) entry which is preliminary data.</text>
</comment>
<dbReference type="Proteomes" id="UP000647172">
    <property type="component" value="Unassembled WGS sequence"/>
</dbReference>